<dbReference type="HOGENOM" id="CLU_2929377_0_0_1"/>
<dbReference type="VEuPathDB" id="VectorBase:ISCI008651"/>
<dbReference type="VEuPathDB" id="VectorBase:ISCW008651"/>
<dbReference type="EMBL" id="ABJB011113502">
    <property type="status" value="NOT_ANNOTATED_CDS"/>
    <property type="molecule type" value="Genomic_DNA"/>
</dbReference>
<feature type="non-terminal residue" evidence="2">
    <location>
        <position position="61"/>
    </location>
</feature>
<evidence type="ECO:0000313" key="4">
    <source>
        <dbReference type="Proteomes" id="UP000001555"/>
    </source>
</evidence>
<dbReference type="EnsemblMetazoa" id="ISCW008651-RA">
    <property type="protein sequence ID" value="ISCW008651-PA"/>
    <property type="gene ID" value="ISCW008651"/>
</dbReference>
<sequence length="61" mass="6574">ADGPQPSSAMPTRSPLTSSVPPAPEQAEPSDVTPPRLHLQGPLAQNLLEYPHPPRKREKSN</sequence>
<evidence type="ECO:0000313" key="2">
    <source>
        <dbReference type="EMBL" id="EEC12599.1"/>
    </source>
</evidence>
<dbReference type="AlphaFoldDB" id="B7Q177"/>
<dbReference type="InParanoid" id="B7Q177"/>
<accession>B7Q177</accession>
<gene>
    <name evidence="2" type="ORF">IscW_ISCW008651</name>
</gene>
<reference evidence="2 4" key="1">
    <citation type="submission" date="2008-03" db="EMBL/GenBank/DDBJ databases">
        <title>Annotation of Ixodes scapularis.</title>
        <authorList>
            <consortium name="Ixodes scapularis Genome Project Consortium"/>
            <person name="Caler E."/>
            <person name="Hannick L.I."/>
            <person name="Bidwell S."/>
            <person name="Joardar V."/>
            <person name="Thiagarajan M."/>
            <person name="Amedeo P."/>
            <person name="Galinsky K.J."/>
            <person name="Schobel S."/>
            <person name="Inman J."/>
            <person name="Hostetler J."/>
            <person name="Miller J."/>
            <person name="Hammond M."/>
            <person name="Megy K."/>
            <person name="Lawson D."/>
            <person name="Kodira C."/>
            <person name="Sutton G."/>
            <person name="Meyer J."/>
            <person name="Hill C.A."/>
            <person name="Birren B."/>
            <person name="Nene V."/>
            <person name="Collins F."/>
            <person name="Alarcon-Chaidez F."/>
            <person name="Wikel S."/>
            <person name="Strausberg R."/>
        </authorList>
    </citation>
    <scope>NUCLEOTIDE SEQUENCE [LARGE SCALE GENOMIC DNA]</scope>
    <source>
        <strain evidence="4">Wikel</strain>
        <strain evidence="2">Wikel colony</strain>
    </source>
</reference>
<feature type="region of interest" description="Disordered" evidence="1">
    <location>
        <begin position="1"/>
        <end position="61"/>
    </location>
</feature>
<keyword evidence="4" id="KW-1185">Reference proteome</keyword>
<dbReference type="PaxDb" id="6945-B7Q177"/>
<reference evidence="3" key="2">
    <citation type="submission" date="2020-05" db="UniProtKB">
        <authorList>
            <consortium name="EnsemblMetazoa"/>
        </authorList>
    </citation>
    <scope>IDENTIFICATION</scope>
    <source>
        <strain evidence="3">wikel</strain>
    </source>
</reference>
<evidence type="ECO:0000256" key="1">
    <source>
        <dbReference type="SAM" id="MobiDB-lite"/>
    </source>
</evidence>
<dbReference type="Proteomes" id="UP000001555">
    <property type="component" value="Unassembled WGS sequence"/>
</dbReference>
<organism>
    <name type="scientific">Ixodes scapularis</name>
    <name type="common">Black-legged tick</name>
    <name type="synonym">Deer tick</name>
    <dbReference type="NCBI Taxonomy" id="6945"/>
    <lineage>
        <taxon>Eukaryota</taxon>
        <taxon>Metazoa</taxon>
        <taxon>Ecdysozoa</taxon>
        <taxon>Arthropoda</taxon>
        <taxon>Chelicerata</taxon>
        <taxon>Arachnida</taxon>
        <taxon>Acari</taxon>
        <taxon>Parasitiformes</taxon>
        <taxon>Ixodida</taxon>
        <taxon>Ixodoidea</taxon>
        <taxon>Ixodidae</taxon>
        <taxon>Ixodinae</taxon>
        <taxon>Ixodes</taxon>
    </lineage>
</organism>
<proteinExistence type="predicted"/>
<feature type="compositionally biased region" description="Polar residues" evidence="1">
    <location>
        <begin position="1"/>
        <end position="20"/>
    </location>
</feature>
<dbReference type="EMBL" id="DS836076">
    <property type="protein sequence ID" value="EEC12599.1"/>
    <property type="molecule type" value="Genomic_DNA"/>
</dbReference>
<feature type="non-terminal residue" evidence="2">
    <location>
        <position position="1"/>
    </location>
</feature>
<protein>
    <submittedName>
        <fullName evidence="2 3">Uncharacterized protein</fullName>
    </submittedName>
</protein>
<name>B7Q177_IXOSC</name>
<evidence type="ECO:0000313" key="3">
    <source>
        <dbReference type="EnsemblMetazoa" id="ISCW008651-PA"/>
    </source>
</evidence>